<name>A0A510X7A7_9GAMM</name>
<evidence type="ECO:0000313" key="8">
    <source>
        <dbReference type="Proteomes" id="UP000651738"/>
    </source>
</evidence>
<dbReference type="Proteomes" id="UP000321275">
    <property type="component" value="Unassembled WGS sequence"/>
</dbReference>
<comment type="caution">
    <text evidence="5">The sequence shown here is derived from an EMBL/GenBank/DDBJ whole genome shotgun (WGS) entry which is preliminary data.</text>
</comment>
<dbReference type="InterPro" id="IPR039420">
    <property type="entry name" value="WalR-like"/>
</dbReference>
<dbReference type="PRINTS" id="PR00038">
    <property type="entry name" value="HTHLUXR"/>
</dbReference>
<dbReference type="Gene3D" id="3.40.50.2300">
    <property type="match status" value="1"/>
</dbReference>
<dbReference type="GO" id="GO:0003677">
    <property type="term" value="F:DNA binding"/>
    <property type="evidence" value="ECO:0007669"/>
    <property type="project" value="UniProtKB-KW"/>
</dbReference>
<dbReference type="RefSeq" id="WP_146802552.1">
    <property type="nucleotide sequence ID" value="NZ_BJUK01000014.1"/>
</dbReference>
<gene>
    <name evidence="5" type="ORF">HPA02_15470</name>
    <name evidence="6" type="ORF">I7V36_05595</name>
</gene>
<feature type="domain" description="HTH luxR-type" evidence="4">
    <location>
        <begin position="135"/>
        <end position="200"/>
    </location>
</feature>
<reference evidence="6 8" key="2">
    <citation type="submission" date="2020-12" db="EMBL/GenBank/DDBJ databases">
        <title>Draft genome sequence of Halomonas pacifica strain CARE-V15.</title>
        <authorList>
            <person name="Vignesh N."/>
            <person name="Thabitha A."/>
            <person name="Saravanan R."/>
            <person name="Manigandan V."/>
        </authorList>
    </citation>
    <scope>NUCLEOTIDE SEQUENCE [LARGE SCALE GENOMIC DNA]</scope>
    <source>
        <strain evidence="6 8">CARE-V15</strain>
    </source>
</reference>
<keyword evidence="7" id="KW-1185">Reference proteome</keyword>
<evidence type="ECO:0000313" key="5">
    <source>
        <dbReference type="EMBL" id="GEK47264.1"/>
    </source>
</evidence>
<dbReference type="EMBL" id="JAEDAF010000003">
    <property type="protein sequence ID" value="MBH8579566.1"/>
    <property type="molecule type" value="Genomic_DNA"/>
</dbReference>
<evidence type="ECO:0000256" key="2">
    <source>
        <dbReference type="ARBA" id="ARBA00023125"/>
    </source>
</evidence>
<dbReference type="SUPFAM" id="SSF46894">
    <property type="entry name" value="C-terminal effector domain of the bipartite response regulators"/>
    <property type="match status" value="1"/>
</dbReference>
<proteinExistence type="predicted"/>
<accession>A0A510X7A7</accession>
<evidence type="ECO:0000313" key="7">
    <source>
        <dbReference type="Proteomes" id="UP000321275"/>
    </source>
</evidence>
<keyword evidence="1" id="KW-0805">Transcription regulation</keyword>
<dbReference type="SMART" id="SM00421">
    <property type="entry name" value="HTH_LUXR"/>
    <property type="match status" value="1"/>
</dbReference>
<dbReference type="OrthoDB" id="9794397at2"/>
<evidence type="ECO:0000259" key="4">
    <source>
        <dbReference type="PROSITE" id="PS50043"/>
    </source>
</evidence>
<reference evidence="5 7" key="1">
    <citation type="submission" date="2019-07" db="EMBL/GenBank/DDBJ databases">
        <title>Whole genome shotgun sequence of Halomonas pacifica NBRC 102220.</title>
        <authorList>
            <person name="Hosoyama A."/>
            <person name="Uohara A."/>
            <person name="Ohji S."/>
            <person name="Ichikawa N."/>
        </authorList>
    </citation>
    <scope>NUCLEOTIDE SEQUENCE [LARGE SCALE GENOMIC DNA]</scope>
    <source>
        <strain evidence="5 7">NBRC 102220</strain>
    </source>
</reference>
<dbReference type="PROSITE" id="PS00622">
    <property type="entry name" value="HTH_LUXR_1"/>
    <property type="match status" value="1"/>
</dbReference>
<dbReference type="Pfam" id="PF00196">
    <property type="entry name" value="GerE"/>
    <property type="match status" value="1"/>
</dbReference>
<keyword evidence="3" id="KW-0804">Transcription</keyword>
<dbReference type="GO" id="GO:0006355">
    <property type="term" value="P:regulation of DNA-templated transcription"/>
    <property type="evidence" value="ECO:0007669"/>
    <property type="project" value="InterPro"/>
</dbReference>
<protein>
    <submittedName>
        <fullName evidence="6">Response regulator transcription factor</fullName>
    </submittedName>
</protein>
<evidence type="ECO:0000256" key="1">
    <source>
        <dbReference type="ARBA" id="ARBA00023015"/>
    </source>
</evidence>
<dbReference type="AlphaFoldDB" id="A0A510X7A7"/>
<organism evidence="5 7">
    <name type="scientific">Bisbaumannia pacifica</name>
    <dbReference type="NCBI Taxonomy" id="77098"/>
    <lineage>
        <taxon>Bacteria</taxon>
        <taxon>Pseudomonadati</taxon>
        <taxon>Pseudomonadota</taxon>
        <taxon>Gammaproteobacteria</taxon>
        <taxon>Oceanospirillales</taxon>
        <taxon>Halomonadaceae</taxon>
        <taxon>Bisbaumannia</taxon>
    </lineage>
</organism>
<dbReference type="EMBL" id="BJUK01000014">
    <property type="protein sequence ID" value="GEK47264.1"/>
    <property type="molecule type" value="Genomic_DNA"/>
</dbReference>
<dbReference type="PANTHER" id="PTHR43214:SF24">
    <property type="entry name" value="TRANSCRIPTIONAL REGULATORY PROTEIN NARL-RELATED"/>
    <property type="match status" value="1"/>
</dbReference>
<dbReference type="Proteomes" id="UP000651738">
    <property type="component" value="Unassembled WGS sequence"/>
</dbReference>
<dbReference type="InterPro" id="IPR016032">
    <property type="entry name" value="Sig_transdc_resp-reg_C-effctor"/>
</dbReference>
<dbReference type="PROSITE" id="PS50043">
    <property type="entry name" value="HTH_LUXR_2"/>
    <property type="match status" value="1"/>
</dbReference>
<evidence type="ECO:0000313" key="6">
    <source>
        <dbReference type="EMBL" id="MBH8579566.1"/>
    </source>
</evidence>
<dbReference type="PANTHER" id="PTHR43214">
    <property type="entry name" value="TWO-COMPONENT RESPONSE REGULATOR"/>
    <property type="match status" value="1"/>
</dbReference>
<sequence>MEKTLFVVRGEETLPRWQAAFPEGEHGTVEQARSSIGSGDLVWVSERVDEWPTLVRQWSQRGAAVVVLSYRPSQAQGLEALEAGARGYVHALANVEVLRQAATVVTHQGLWVGPELLSRVVGSSFRAMGGAPRASREWLERLTERERAVALAVADGQSNKEVARRLAISDRTVKSHLSAIFRKLEVRDRMQLVLRLSQSETVDS</sequence>
<dbReference type="InterPro" id="IPR000792">
    <property type="entry name" value="Tscrpt_reg_LuxR_C"/>
</dbReference>
<keyword evidence="2" id="KW-0238">DNA-binding</keyword>
<dbReference type="CDD" id="cd06170">
    <property type="entry name" value="LuxR_C_like"/>
    <property type="match status" value="1"/>
</dbReference>
<evidence type="ECO:0000256" key="3">
    <source>
        <dbReference type="ARBA" id="ARBA00023163"/>
    </source>
</evidence>